<gene>
    <name evidence="1" type="ORF">M9Y10_000730</name>
</gene>
<protein>
    <submittedName>
        <fullName evidence="1">Uncharacterized protein</fullName>
    </submittedName>
</protein>
<accession>A0ABR2L5W6</accession>
<evidence type="ECO:0000313" key="2">
    <source>
        <dbReference type="Proteomes" id="UP001470230"/>
    </source>
</evidence>
<reference evidence="1 2" key="1">
    <citation type="submission" date="2024-04" db="EMBL/GenBank/DDBJ databases">
        <title>Tritrichomonas musculus Genome.</title>
        <authorList>
            <person name="Alves-Ferreira E."/>
            <person name="Grigg M."/>
            <person name="Lorenzi H."/>
            <person name="Galac M."/>
        </authorList>
    </citation>
    <scope>NUCLEOTIDE SEQUENCE [LARGE SCALE GENOMIC DNA]</scope>
    <source>
        <strain evidence="1 2">EAF2021</strain>
    </source>
</reference>
<comment type="caution">
    <text evidence="1">The sequence shown here is derived from an EMBL/GenBank/DDBJ whole genome shotgun (WGS) entry which is preliminary data.</text>
</comment>
<dbReference type="EMBL" id="JAPFFF010000001">
    <property type="protein sequence ID" value="KAK8898443.1"/>
    <property type="molecule type" value="Genomic_DNA"/>
</dbReference>
<dbReference type="Proteomes" id="UP001470230">
    <property type="component" value="Unassembled WGS sequence"/>
</dbReference>
<evidence type="ECO:0000313" key="1">
    <source>
        <dbReference type="EMBL" id="KAK8898443.1"/>
    </source>
</evidence>
<proteinExistence type="predicted"/>
<keyword evidence="2" id="KW-1185">Reference proteome</keyword>
<organism evidence="1 2">
    <name type="scientific">Tritrichomonas musculus</name>
    <dbReference type="NCBI Taxonomy" id="1915356"/>
    <lineage>
        <taxon>Eukaryota</taxon>
        <taxon>Metamonada</taxon>
        <taxon>Parabasalia</taxon>
        <taxon>Tritrichomonadida</taxon>
        <taxon>Tritrichomonadidae</taxon>
        <taxon>Tritrichomonas</taxon>
    </lineage>
</organism>
<name>A0ABR2L5W6_9EUKA</name>
<sequence>MPIPRKPQNDFFLPQTSFYDVFNVENNNVLLNYYLDDNNQDDDNFDSSLFDTYIFSRVNFYYEYTYESNQTESYDEVFAQECSTDRYIFLDDLFCLLIINDILKKFEDDFKKNKFILEMFKKIQCTNSAKRIQRLKFLTNQNQQMLYLNRLKTRKWKPNIWLQRS</sequence>